<evidence type="ECO:0000256" key="1">
    <source>
        <dbReference type="ARBA" id="ARBA00022448"/>
    </source>
</evidence>
<accession>A0AA49IZV9</accession>
<proteinExistence type="predicted"/>
<feature type="binding site" description="covalent" evidence="6">
    <location>
        <position position="19"/>
    </location>
    <ligand>
        <name>heme c</name>
        <dbReference type="ChEBI" id="CHEBI:61717"/>
    </ligand>
</feature>
<keyword evidence="4" id="KW-0249">Electron transport</keyword>
<dbReference type="InterPro" id="IPR002324">
    <property type="entry name" value="Cyt_c_ID"/>
</dbReference>
<dbReference type="GO" id="GO:0009055">
    <property type="term" value="F:electron transfer activity"/>
    <property type="evidence" value="ECO:0007669"/>
    <property type="project" value="InterPro"/>
</dbReference>
<gene>
    <name evidence="8" type="ORF">OHM77_07755</name>
</gene>
<evidence type="ECO:0000256" key="3">
    <source>
        <dbReference type="ARBA" id="ARBA00022723"/>
    </source>
</evidence>
<evidence type="ECO:0000313" key="8">
    <source>
        <dbReference type="EMBL" id="WIM07048.1"/>
    </source>
</evidence>
<keyword evidence="2 6" id="KW-0349">Heme</keyword>
<dbReference type="PRINTS" id="PR00606">
    <property type="entry name" value="CYTCHROMECID"/>
</dbReference>
<feature type="binding site" description="covalent" evidence="6">
    <location>
        <position position="23"/>
    </location>
    <ligand>
        <name>heme c</name>
        <dbReference type="ChEBI" id="CHEBI:61717"/>
    </ligand>
</feature>
<dbReference type="KEGG" id="npv:OHM77_07755"/>
<dbReference type="PROSITE" id="PS51007">
    <property type="entry name" value="CYTC"/>
    <property type="match status" value="1"/>
</dbReference>
<dbReference type="Pfam" id="PF00034">
    <property type="entry name" value="Cytochrom_C"/>
    <property type="match status" value="1"/>
</dbReference>
<dbReference type="Proteomes" id="UP001234916">
    <property type="component" value="Chromosome"/>
</dbReference>
<name>A0AA49IZV9_9PROT</name>
<evidence type="ECO:0000256" key="5">
    <source>
        <dbReference type="ARBA" id="ARBA00023004"/>
    </source>
</evidence>
<sequence>MIFAGTAVADLKLAQKEGCLGCHSVDKKLVGPAWKDVAAKYKGAAGAEAKLLKKVREGGKGNWGDIIQPPNTTTSDADLKMLVKFVLSQ</sequence>
<comment type="PTM">
    <text evidence="6">Binds 1 heme c group covalently per subunit.</text>
</comment>
<dbReference type="EMBL" id="CP107246">
    <property type="protein sequence ID" value="WIM07048.1"/>
    <property type="molecule type" value="Genomic_DNA"/>
</dbReference>
<keyword evidence="1" id="KW-0813">Transport</keyword>
<evidence type="ECO:0000259" key="7">
    <source>
        <dbReference type="PROSITE" id="PS51007"/>
    </source>
</evidence>
<feature type="domain" description="Cytochrome c" evidence="7">
    <location>
        <begin position="1"/>
        <end position="89"/>
    </location>
</feature>
<dbReference type="SUPFAM" id="SSF46626">
    <property type="entry name" value="Cytochrome c"/>
    <property type="match status" value="1"/>
</dbReference>
<reference evidence="8" key="1">
    <citation type="journal article" date="2023" name="Nat. Microbiol.">
        <title>Enrichment and characterization of a nitric oxide-reducing microbial community in a continuous bioreactor.</title>
        <authorList>
            <person name="Garrido-Amador P."/>
            <person name="Stortenbeker N."/>
            <person name="Wessels H.J.C.T."/>
            <person name="Speth D.R."/>
            <person name="Garcia-Heredia I."/>
            <person name="Kartal B."/>
        </authorList>
    </citation>
    <scope>NUCLEOTIDE SEQUENCE</scope>
    <source>
        <strain evidence="8">MAG1</strain>
    </source>
</reference>
<evidence type="ECO:0000256" key="4">
    <source>
        <dbReference type="ARBA" id="ARBA00022982"/>
    </source>
</evidence>
<evidence type="ECO:0000256" key="2">
    <source>
        <dbReference type="ARBA" id="ARBA00022617"/>
    </source>
</evidence>
<dbReference type="InterPro" id="IPR009056">
    <property type="entry name" value="Cyt_c-like_dom"/>
</dbReference>
<organism evidence="8">
    <name type="scientific">Candidatus Nitricoxidivorans perseverans</name>
    <dbReference type="NCBI Taxonomy" id="2975601"/>
    <lineage>
        <taxon>Bacteria</taxon>
        <taxon>Pseudomonadati</taxon>
        <taxon>Pseudomonadota</taxon>
        <taxon>Betaproteobacteria</taxon>
        <taxon>Nitrosomonadales</taxon>
        <taxon>Sterolibacteriaceae</taxon>
        <taxon>Candidatus Nitricoxidivorans</taxon>
    </lineage>
</organism>
<evidence type="ECO:0000256" key="6">
    <source>
        <dbReference type="PIRSR" id="PIRSR602324-1"/>
    </source>
</evidence>
<dbReference type="Gene3D" id="1.10.760.10">
    <property type="entry name" value="Cytochrome c-like domain"/>
    <property type="match status" value="1"/>
</dbReference>
<dbReference type="InterPro" id="IPR036909">
    <property type="entry name" value="Cyt_c-like_dom_sf"/>
</dbReference>
<dbReference type="GO" id="GO:0020037">
    <property type="term" value="F:heme binding"/>
    <property type="evidence" value="ECO:0007669"/>
    <property type="project" value="InterPro"/>
</dbReference>
<dbReference type="AlphaFoldDB" id="A0AA49IZV9"/>
<keyword evidence="5 6" id="KW-0408">Iron</keyword>
<keyword evidence="3 6" id="KW-0479">Metal-binding</keyword>
<protein>
    <submittedName>
        <fullName evidence="8">C-type cytochrome</fullName>
    </submittedName>
</protein>
<dbReference type="GO" id="GO:0005506">
    <property type="term" value="F:iron ion binding"/>
    <property type="evidence" value="ECO:0007669"/>
    <property type="project" value="InterPro"/>
</dbReference>